<evidence type="ECO:0000313" key="1">
    <source>
        <dbReference type="EMBL" id="KAK9237787.1"/>
    </source>
</evidence>
<dbReference type="EMBL" id="MU971364">
    <property type="protein sequence ID" value="KAK9237787.1"/>
    <property type="molecule type" value="Genomic_DNA"/>
</dbReference>
<evidence type="ECO:0000313" key="2">
    <source>
        <dbReference type="Proteomes" id="UP001433508"/>
    </source>
</evidence>
<protein>
    <submittedName>
        <fullName evidence="1">Sterol regulatory element-binding protein ECM22</fullName>
    </submittedName>
</protein>
<gene>
    <name evidence="1" type="ORF">V1525DRAFT_145111</name>
</gene>
<sequence>MPLLNAKNNTGRTVYLAAHVLPGLRFKQVIVSSSLHESTRQEHESLAGPRRNKSKLGCRECKAKRVKCDEAYPTCKRCQRQGIVCSSAPRLTQWQIETPWLSLQPNTSVNRRLLQYWLEKVSQTLVIDPENNPFSFPALEYISQSSALLHAIQSVSASHEQYFPANAPIIALEERGKAIACLRKEINQSQHVPYALFLTIMLLALAQSADSDTKEYGKQHLFAARTLINSMLQESSMLTTNDSAVRLCLGMYLYWDMCSSFLVDPCEPQALNLVYISKAVYRMGDWHHPMYGSCSGLLLIIANVGRYCRQILDMPQNRSLVQEAVLEAHLSTWTTTPPNPGLGHLYEAFRNHGLIFLYRSRAHAQSGCLADRDMSEAPESLIQQYAEETVRHLMQIPESSYYLNFQSLPLLTAGSELTESNHFLRDQVRDRFRAIYSLNRFPANLLALQLVEELWDARDSGNPSFWLSHTLQKDWRLLLG</sequence>
<reference evidence="2" key="1">
    <citation type="journal article" date="2024" name="Front. Bioeng. Biotechnol.">
        <title>Genome-scale model development and genomic sequencing of the oleaginous clade Lipomyces.</title>
        <authorList>
            <person name="Czajka J.J."/>
            <person name="Han Y."/>
            <person name="Kim J."/>
            <person name="Mondo S.J."/>
            <person name="Hofstad B.A."/>
            <person name="Robles A."/>
            <person name="Haridas S."/>
            <person name="Riley R."/>
            <person name="LaButti K."/>
            <person name="Pangilinan J."/>
            <person name="Andreopoulos W."/>
            <person name="Lipzen A."/>
            <person name="Yan J."/>
            <person name="Wang M."/>
            <person name="Ng V."/>
            <person name="Grigoriev I.V."/>
            <person name="Spatafora J.W."/>
            <person name="Magnuson J.K."/>
            <person name="Baker S.E."/>
            <person name="Pomraning K.R."/>
        </authorList>
    </citation>
    <scope>NUCLEOTIDE SEQUENCE [LARGE SCALE GENOMIC DNA]</scope>
    <source>
        <strain evidence="2">CBS 7786</strain>
    </source>
</reference>
<name>A0ACC3T3Y5_LIPKO</name>
<organism evidence="1 2">
    <name type="scientific">Lipomyces kononenkoae</name>
    <name type="common">Yeast</name>
    <dbReference type="NCBI Taxonomy" id="34357"/>
    <lineage>
        <taxon>Eukaryota</taxon>
        <taxon>Fungi</taxon>
        <taxon>Dikarya</taxon>
        <taxon>Ascomycota</taxon>
        <taxon>Saccharomycotina</taxon>
        <taxon>Lipomycetes</taxon>
        <taxon>Lipomycetales</taxon>
        <taxon>Lipomycetaceae</taxon>
        <taxon>Lipomyces</taxon>
    </lineage>
</organism>
<accession>A0ACC3T3Y5</accession>
<proteinExistence type="predicted"/>
<comment type="caution">
    <text evidence="1">The sequence shown here is derived from an EMBL/GenBank/DDBJ whole genome shotgun (WGS) entry which is preliminary data.</text>
</comment>
<dbReference type="Proteomes" id="UP001433508">
    <property type="component" value="Unassembled WGS sequence"/>
</dbReference>
<keyword evidence="2" id="KW-1185">Reference proteome</keyword>